<feature type="transmembrane region" description="Helical" evidence="7">
    <location>
        <begin position="863"/>
        <end position="887"/>
    </location>
</feature>
<keyword evidence="7" id="KW-0472">Membrane</keyword>
<keyword evidence="4" id="KW-0378">Hydrolase</keyword>
<dbReference type="SMART" id="SM00044">
    <property type="entry name" value="CYCc"/>
    <property type="match status" value="2"/>
</dbReference>
<comment type="similarity">
    <text evidence="1">Belongs to the peptidase C78 family.</text>
</comment>
<name>A0A2P6NFN9_9EUKA</name>
<accession>A0A2P6NFN9</accession>
<evidence type="ECO:0000313" key="9">
    <source>
        <dbReference type="EMBL" id="PRP82783.1"/>
    </source>
</evidence>
<keyword evidence="10" id="KW-1185">Reference proteome</keyword>
<feature type="domain" description="Guanylate cyclase" evidence="8">
    <location>
        <begin position="1446"/>
        <end position="1518"/>
    </location>
</feature>
<dbReference type="InterPro" id="IPR049387">
    <property type="entry name" value="UFSP2-like_2nd"/>
</dbReference>
<feature type="transmembrane region" description="Helical" evidence="7">
    <location>
        <begin position="789"/>
        <end position="810"/>
    </location>
</feature>
<feature type="transmembrane region" description="Helical" evidence="7">
    <location>
        <begin position="763"/>
        <end position="783"/>
    </location>
</feature>
<dbReference type="GO" id="GO:0006508">
    <property type="term" value="P:proteolysis"/>
    <property type="evidence" value="ECO:0007669"/>
    <property type="project" value="UniProtKB-KW"/>
</dbReference>
<comment type="caution">
    <text evidence="9">The sequence shown here is derived from an EMBL/GenBank/DDBJ whole genome shotgun (WGS) entry which is preliminary data.</text>
</comment>
<evidence type="ECO:0000259" key="8">
    <source>
        <dbReference type="PROSITE" id="PS50125"/>
    </source>
</evidence>
<evidence type="ECO:0000256" key="6">
    <source>
        <dbReference type="SAM" id="MobiDB-lite"/>
    </source>
</evidence>
<dbReference type="InParanoid" id="A0A2P6NFN9"/>
<evidence type="ECO:0000256" key="3">
    <source>
        <dbReference type="ARBA" id="ARBA00022786"/>
    </source>
</evidence>
<dbReference type="SUPFAM" id="SSF55073">
    <property type="entry name" value="Nucleotide cyclase"/>
    <property type="match status" value="2"/>
</dbReference>
<feature type="transmembrane region" description="Helical" evidence="7">
    <location>
        <begin position="730"/>
        <end position="751"/>
    </location>
</feature>
<evidence type="ECO:0000313" key="10">
    <source>
        <dbReference type="Proteomes" id="UP000241769"/>
    </source>
</evidence>
<gene>
    <name evidence="9" type="ORF">PROFUN_09998</name>
</gene>
<feature type="transmembrane region" description="Helical" evidence="7">
    <location>
        <begin position="1192"/>
        <end position="1210"/>
    </location>
</feature>
<keyword evidence="2" id="KW-0645">Protease</keyword>
<feature type="transmembrane region" description="Helical" evidence="7">
    <location>
        <begin position="1297"/>
        <end position="1320"/>
    </location>
</feature>
<feature type="transmembrane region" description="Helical" evidence="7">
    <location>
        <begin position="1248"/>
        <end position="1267"/>
    </location>
</feature>
<reference evidence="9 10" key="1">
    <citation type="journal article" date="2018" name="Genome Biol. Evol.">
        <title>Multiple Roots of Fruiting Body Formation in Amoebozoa.</title>
        <authorList>
            <person name="Hillmann F."/>
            <person name="Forbes G."/>
            <person name="Novohradska S."/>
            <person name="Ferling I."/>
            <person name="Riege K."/>
            <person name="Groth M."/>
            <person name="Westermann M."/>
            <person name="Marz M."/>
            <person name="Spaller T."/>
            <person name="Winckler T."/>
            <person name="Schaap P."/>
            <person name="Glockner G."/>
        </authorList>
    </citation>
    <scope>NUCLEOTIDE SEQUENCE [LARGE SCALE GENOMIC DNA]</scope>
    <source>
        <strain evidence="9 10">Jena</strain>
    </source>
</reference>
<dbReference type="OrthoDB" id="417506at2759"/>
<organism evidence="9 10">
    <name type="scientific">Planoprotostelium fungivorum</name>
    <dbReference type="NCBI Taxonomy" id="1890364"/>
    <lineage>
        <taxon>Eukaryota</taxon>
        <taxon>Amoebozoa</taxon>
        <taxon>Evosea</taxon>
        <taxon>Variosea</taxon>
        <taxon>Cavosteliida</taxon>
        <taxon>Cavosteliaceae</taxon>
        <taxon>Planoprotostelium</taxon>
    </lineage>
</organism>
<dbReference type="Gene3D" id="3.30.70.1230">
    <property type="entry name" value="Nucleotide cyclase"/>
    <property type="match status" value="2"/>
</dbReference>
<feature type="transmembrane region" description="Helical" evidence="7">
    <location>
        <begin position="1326"/>
        <end position="1343"/>
    </location>
</feature>
<dbReference type="Gene3D" id="3.90.70.130">
    <property type="match status" value="1"/>
</dbReference>
<feature type="transmembrane region" description="Helical" evidence="7">
    <location>
        <begin position="831"/>
        <end position="857"/>
    </location>
</feature>
<dbReference type="SUPFAM" id="SSF54001">
    <property type="entry name" value="Cysteine proteinases"/>
    <property type="match status" value="1"/>
</dbReference>
<dbReference type="PANTHER" id="PTHR48153:SF2">
    <property type="entry name" value="UFM1-SPECIFIC PROTEASE 2"/>
    <property type="match status" value="1"/>
</dbReference>
<dbReference type="InterPro" id="IPR001054">
    <property type="entry name" value="A/G_cyclase"/>
</dbReference>
<dbReference type="FunFam" id="3.90.70.130:FF:000001">
    <property type="entry name" value="Probable Ufm1-specific protease 2"/>
    <property type="match status" value="1"/>
</dbReference>
<dbReference type="Pfam" id="PF20908">
    <property type="entry name" value="UfSP2_N"/>
    <property type="match status" value="1"/>
</dbReference>
<dbReference type="CDD" id="cd07302">
    <property type="entry name" value="CHD"/>
    <property type="match status" value="2"/>
</dbReference>
<sequence>MVVLTSNRLLSRLSSITAPAPLVGLCPPIHSQSLTPVVLSVWTTTPSKALEEEKILPLGINLVGILLDGAKEDINKRITSDLKSLWAHITMEGRHALIALRSSETITFYRCSSEGGKFEMVEEEVQGRDDNLLEGYTTLEARFDLPIQFNYQRGHFDTKLRETLKEGVLDRETTFVRFGNSPMIHPSTETSTSLLDATGSSTTKPKLTGYEVLHVTAFEKLSRNDPSLRSFAPSVEYSYENSVHTQMNVSLSVVAYLPSNYTLSVVSDHLLRAATAQLRQFESAQGQEGPTNVSIFHFQPDGADHVISVLYKLSPDGTEDHLLERRRELHELLGLKMDRPFFRIANSIQFAPSTSKSHARIRNVHDKINLVSQVPGGKQYHVDGDYDYYHYMQDNFNDNGWGCAYRSMQTICSWIRNSHYTNKPVPSHQEIQELLVSMGDKEKKFIGSSQWIGAIEISMCLSTLYDVDCSIMHLSSGAEMATKGRELIHHFETQGSPVMIGGGVLAYTLIGVDYNEKTGDIRFLILDPHYTGGEDTKVIRDKGWCGWKTADLFRKDSFYNLSGGQAENTVEFAGKHDGLKAANGPLVPKMELQLSGKEHISSSKRLAYIEANIASLRLQPKNHERSSETTSESLGLEEERNRGWQSIQSHSEYGMKIFSRASDVVVNLEAGDPPASTRRLDSGNFFDKLSAWGAQQNKYKFPEWVLNRAMAPGWKHEFNFRNTYCSAASVVWMSRIMVAFQILTEIIRAIIDNTYYRSVTTQGGYPVIYGVIGALMLLELLMWLDVKRIALYSDLSLTIRLGWGIAYIHLIRREQQLLVTNFAKDILWMAAFYRCGCHTWYAVGLVNIVFGIAYVVIFVQQGYHSVVAVQAAVLMFAVSALSVILMWSHEKRRRREYLYRRQVEKRTEQVVNQQKKIQRLVYSILPMRFVKKYGLGAKNLEDSIIEVHSNCTLLQVDIVGFTGASTRHSAHMLVRFLNDLFSAFDELCDKYGVEKIKTIGDAYVACSGLVRHDPNHARAAVEMALDMIQLPVLMNNILGEVFSLRAGIASGPLVAGTMDLVRPLFDVSGKISDIVVQMETTSATDVLQVHQSTLDLLTNPTDYIWSEHRLDNGEVVWRTSVRSRPTNWTNKILVNESQVAEDNDTVVEGHAEDHLIESHANLHPIRCQFIEGQMEGLYFSSLANFYRFKIKLDLMAGFCIVVLSAAFNLSVAQTNIPAGVILYAAAASLFVAFFALAPQVFKRGYSHIVSTTVSVSFCMLLTTANLMTGLGDRTSVLLQAGQLSLVFIWVNGFHGLMFILTMATSVVFLISATIGFSVAGLISPDYSIILLMLVLGTFTKQFAERAARKNWVLSRKLQCRRGILEAQYKRLEHNLLNLIPKHISTRLNNGETFIAEQLEEVGCLFFEWQVPDNNMSPLEKSAIERHFIAELDRFLMHRRNSNKIKSGLDEDRRFHLSDLADTALAIVDWFQKINTNPQMIFTMQMGISMGPTVAGVIGLKKIAYDMWGDTINTASRMASNSRALQIQLTEEAAKRVEDSHDIKSRGRIMIKGKGLMTTYWLLRKKSTILPNTSPSMPLEPLVGQTEGQNEERTLTPVEETTNNETQVSEEPLKRAILEEVETTIEAEFCLRRQF</sequence>
<dbReference type="GO" id="GO:0035556">
    <property type="term" value="P:intracellular signal transduction"/>
    <property type="evidence" value="ECO:0007669"/>
    <property type="project" value="InterPro"/>
</dbReference>
<dbReference type="PROSITE" id="PS50125">
    <property type="entry name" value="GUANYLATE_CYCLASE_2"/>
    <property type="match status" value="2"/>
</dbReference>
<keyword evidence="3" id="KW-0833">Ubl conjugation pathway</keyword>
<feature type="region of interest" description="Disordered" evidence="6">
    <location>
        <begin position="620"/>
        <end position="640"/>
    </location>
</feature>
<evidence type="ECO:0000256" key="1">
    <source>
        <dbReference type="ARBA" id="ARBA00008552"/>
    </source>
</evidence>
<evidence type="ECO:0000256" key="2">
    <source>
        <dbReference type="ARBA" id="ARBA00022670"/>
    </source>
</evidence>
<evidence type="ECO:0000256" key="7">
    <source>
        <dbReference type="SAM" id="Phobius"/>
    </source>
</evidence>
<dbReference type="Pfam" id="PF00211">
    <property type="entry name" value="Guanylate_cyc"/>
    <property type="match status" value="2"/>
</dbReference>
<dbReference type="InterPro" id="IPR012462">
    <property type="entry name" value="UFSP1/2_DUB_cat"/>
</dbReference>
<dbReference type="GO" id="GO:0071567">
    <property type="term" value="F:deUFMylase activity"/>
    <property type="evidence" value="ECO:0007669"/>
    <property type="project" value="UniProtKB-ARBA"/>
</dbReference>
<protein>
    <recommendedName>
        <fullName evidence="8">Guanylate cyclase domain-containing protein</fullName>
    </recommendedName>
</protein>
<dbReference type="InterPro" id="IPR029787">
    <property type="entry name" value="Nucleotide_cyclase"/>
</dbReference>
<dbReference type="Pfam" id="PF07910">
    <property type="entry name" value="Peptidase_C78"/>
    <property type="match status" value="1"/>
</dbReference>
<keyword evidence="7" id="KW-0812">Transmembrane</keyword>
<evidence type="ECO:0000256" key="5">
    <source>
        <dbReference type="ARBA" id="ARBA00022807"/>
    </source>
</evidence>
<feature type="region of interest" description="Disordered" evidence="6">
    <location>
        <begin position="1572"/>
        <end position="1592"/>
    </location>
</feature>
<dbReference type="EMBL" id="MDYQ01000095">
    <property type="protein sequence ID" value="PRP82783.1"/>
    <property type="molecule type" value="Genomic_DNA"/>
</dbReference>
<proteinExistence type="inferred from homology"/>
<dbReference type="PANTHER" id="PTHR48153">
    <property type="entry name" value="UFM1-SPECIFIC PROTEASE 2"/>
    <property type="match status" value="1"/>
</dbReference>
<dbReference type="InterPro" id="IPR038765">
    <property type="entry name" value="Papain-like_cys_pep_sf"/>
</dbReference>
<dbReference type="Proteomes" id="UP000241769">
    <property type="component" value="Unassembled WGS sequence"/>
</dbReference>
<keyword evidence="7" id="KW-1133">Transmembrane helix</keyword>
<dbReference type="GO" id="GO:0009190">
    <property type="term" value="P:cyclic nucleotide biosynthetic process"/>
    <property type="evidence" value="ECO:0007669"/>
    <property type="project" value="InterPro"/>
</dbReference>
<keyword evidence="5" id="KW-0788">Thiol protease</keyword>
<evidence type="ECO:0000256" key="4">
    <source>
        <dbReference type="ARBA" id="ARBA00022801"/>
    </source>
</evidence>
<feature type="transmembrane region" description="Helical" evidence="7">
    <location>
        <begin position="1216"/>
        <end position="1236"/>
    </location>
</feature>
<feature type="domain" description="Guanylate cyclase" evidence="8">
    <location>
        <begin position="952"/>
        <end position="1079"/>
    </location>
</feature>
<dbReference type="STRING" id="1890364.A0A2P6NFN9"/>